<protein>
    <recommendedName>
        <fullName evidence="3">Transposase</fullName>
    </recommendedName>
</protein>
<dbReference type="AlphaFoldDB" id="A0A1G8RF22"/>
<dbReference type="STRING" id="490829.SAMN05421850_10971"/>
<sequence>MGVFARIFEGPATEATDQKPIMIDATYLKAHRMASSLRGKRGGADD</sequence>
<gene>
    <name evidence="1" type="ORF">SAMN05421850_10971</name>
</gene>
<reference evidence="1 2" key="1">
    <citation type="submission" date="2016-10" db="EMBL/GenBank/DDBJ databases">
        <authorList>
            <person name="de Groot N.N."/>
        </authorList>
    </citation>
    <scope>NUCLEOTIDE SEQUENCE [LARGE SCALE GENOMIC DNA]</scope>
    <source>
        <strain evidence="1 2">DSM 28010</strain>
    </source>
</reference>
<name>A0A1G8RF22_9RHOB</name>
<dbReference type="EMBL" id="FNEB01000009">
    <property type="protein sequence ID" value="SDJ14960.1"/>
    <property type="molecule type" value="Genomic_DNA"/>
</dbReference>
<dbReference type="Proteomes" id="UP000199340">
    <property type="component" value="Unassembled WGS sequence"/>
</dbReference>
<evidence type="ECO:0000313" key="1">
    <source>
        <dbReference type="EMBL" id="SDJ14960.1"/>
    </source>
</evidence>
<evidence type="ECO:0000313" key="2">
    <source>
        <dbReference type="Proteomes" id="UP000199340"/>
    </source>
</evidence>
<keyword evidence="2" id="KW-1185">Reference proteome</keyword>
<organism evidence="1 2">
    <name type="scientific">Lutimaribacter saemankumensis</name>
    <dbReference type="NCBI Taxonomy" id="490829"/>
    <lineage>
        <taxon>Bacteria</taxon>
        <taxon>Pseudomonadati</taxon>
        <taxon>Pseudomonadota</taxon>
        <taxon>Alphaproteobacteria</taxon>
        <taxon>Rhodobacterales</taxon>
        <taxon>Roseobacteraceae</taxon>
        <taxon>Lutimaribacter</taxon>
    </lineage>
</organism>
<proteinExistence type="predicted"/>
<evidence type="ECO:0008006" key="3">
    <source>
        <dbReference type="Google" id="ProtNLM"/>
    </source>
</evidence>
<accession>A0A1G8RF22</accession>